<dbReference type="SMART" id="SM00382">
    <property type="entry name" value="AAA"/>
    <property type="match status" value="1"/>
</dbReference>
<dbReference type="GO" id="GO:0005524">
    <property type="term" value="F:ATP binding"/>
    <property type="evidence" value="ECO:0007669"/>
    <property type="project" value="UniProtKB-KW"/>
</dbReference>
<name>A0A5F1ZXW9_9LEPT</name>
<dbReference type="InterPro" id="IPR003439">
    <property type="entry name" value="ABC_transporter-like_ATP-bd"/>
</dbReference>
<gene>
    <name evidence="9" type="ORF">EHO57_18750</name>
    <name evidence="10" type="ORF">EHQ53_02610</name>
</gene>
<evidence type="ECO:0000256" key="1">
    <source>
        <dbReference type="ARBA" id="ARBA00004417"/>
    </source>
</evidence>
<evidence type="ECO:0000259" key="8">
    <source>
        <dbReference type="PROSITE" id="PS50893"/>
    </source>
</evidence>
<keyword evidence="6 9" id="KW-0067">ATP-binding</keyword>
<evidence type="ECO:0000256" key="2">
    <source>
        <dbReference type="ARBA" id="ARBA00005417"/>
    </source>
</evidence>
<dbReference type="Proteomes" id="UP000297273">
    <property type="component" value="Unassembled WGS sequence"/>
</dbReference>
<dbReference type="PANTHER" id="PTHR43297">
    <property type="entry name" value="OLIGOPEPTIDE TRANSPORT ATP-BINDING PROTEIN APPD"/>
    <property type="match status" value="1"/>
</dbReference>
<dbReference type="OrthoDB" id="342071at2"/>
<evidence type="ECO:0000256" key="6">
    <source>
        <dbReference type="ARBA" id="ARBA00022840"/>
    </source>
</evidence>
<dbReference type="PROSITE" id="PS50893">
    <property type="entry name" value="ABC_TRANSPORTER_2"/>
    <property type="match status" value="1"/>
</dbReference>
<dbReference type="InterPro" id="IPR027417">
    <property type="entry name" value="P-loop_NTPase"/>
</dbReference>
<comment type="subcellular location">
    <subcellularLocation>
        <location evidence="1">Cell inner membrane</location>
        <topology evidence="1">Peripheral membrane protein</topology>
    </subcellularLocation>
</comment>
<keyword evidence="4" id="KW-1003">Cell membrane</keyword>
<evidence type="ECO:0000313" key="9">
    <source>
        <dbReference type="EMBL" id="TGJ98625.1"/>
    </source>
</evidence>
<dbReference type="EMBL" id="RQER01000011">
    <property type="protein sequence ID" value="TGJ98625.1"/>
    <property type="molecule type" value="Genomic_DNA"/>
</dbReference>
<dbReference type="Pfam" id="PF00005">
    <property type="entry name" value="ABC_tran"/>
    <property type="match status" value="1"/>
</dbReference>
<evidence type="ECO:0000256" key="4">
    <source>
        <dbReference type="ARBA" id="ARBA00022475"/>
    </source>
</evidence>
<organism evidence="9 12">
    <name type="scientific">Leptospira langatensis</name>
    <dbReference type="NCBI Taxonomy" id="2484983"/>
    <lineage>
        <taxon>Bacteria</taxon>
        <taxon>Pseudomonadati</taxon>
        <taxon>Spirochaetota</taxon>
        <taxon>Spirochaetia</taxon>
        <taxon>Leptospirales</taxon>
        <taxon>Leptospiraceae</taxon>
        <taxon>Leptospira</taxon>
    </lineage>
</organism>
<reference evidence="10" key="1">
    <citation type="submission" date="2018-10" db="EMBL/GenBank/DDBJ databases">
        <authorList>
            <person name="Vincent A.T."/>
            <person name="Schiettekatte O."/>
            <person name="Bourhy P."/>
            <person name="Veyrier F.J."/>
            <person name="Picardeau M."/>
        </authorList>
    </citation>
    <scope>NUCLEOTIDE SEQUENCE</scope>
    <source>
        <strain evidence="10">201702690</strain>
    </source>
</reference>
<dbReference type="InterPro" id="IPR017871">
    <property type="entry name" value="ABC_transporter-like_CS"/>
</dbReference>
<dbReference type="AlphaFoldDB" id="A0A5F1ZXW9"/>
<dbReference type="Proteomes" id="UP000297946">
    <property type="component" value="Unassembled WGS sequence"/>
</dbReference>
<keyword evidence="5" id="KW-0547">Nucleotide-binding</keyword>
<evidence type="ECO:0000313" key="10">
    <source>
        <dbReference type="EMBL" id="TGL43538.1"/>
    </source>
</evidence>
<evidence type="ECO:0000313" key="12">
    <source>
        <dbReference type="Proteomes" id="UP000297946"/>
    </source>
</evidence>
<feature type="domain" description="ABC transporter" evidence="8">
    <location>
        <begin position="14"/>
        <end position="258"/>
    </location>
</feature>
<evidence type="ECO:0000256" key="7">
    <source>
        <dbReference type="ARBA" id="ARBA00023136"/>
    </source>
</evidence>
<keyword evidence="11" id="KW-1185">Reference proteome</keyword>
<comment type="caution">
    <text evidence="9">The sequence shown here is derived from an EMBL/GenBank/DDBJ whole genome shotgun (WGS) entry which is preliminary data.</text>
</comment>
<evidence type="ECO:0000256" key="5">
    <source>
        <dbReference type="ARBA" id="ARBA00022741"/>
    </source>
</evidence>
<dbReference type="InterPro" id="IPR050388">
    <property type="entry name" value="ABC_Ni/Peptide_Import"/>
</dbReference>
<dbReference type="Gene3D" id="3.40.50.300">
    <property type="entry name" value="P-loop containing nucleotide triphosphate hydrolases"/>
    <property type="match status" value="1"/>
</dbReference>
<keyword evidence="3" id="KW-0813">Transport</keyword>
<dbReference type="PANTHER" id="PTHR43297:SF9">
    <property type="entry name" value="ABC TRANSPORTER ATP-BINDING PROTEIN"/>
    <property type="match status" value="1"/>
</dbReference>
<dbReference type="EMBL" id="RQGC01000001">
    <property type="protein sequence ID" value="TGL43538.1"/>
    <property type="molecule type" value="Genomic_DNA"/>
</dbReference>
<reference evidence="11 12" key="2">
    <citation type="journal article" date="2019" name="PLoS Negl. Trop. Dis.">
        <title>Revisiting the worldwide diversity of Leptospira species in the environment.</title>
        <authorList>
            <person name="Vincent A.T."/>
            <person name="Schiettekatte O."/>
            <person name="Bourhy P."/>
            <person name="Veyrier F.J."/>
            <person name="Picardeau M."/>
        </authorList>
    </citation>
    <scope>NUCLEOTIDE SEQUENCE [LARGE SCALE GENOMIC DNA]</scope>
    <source>
        <strain evidence="11">201702690</strain>
        <strain evidence="9 12">SSW18</strain>
    </source>
</reference>
<comment type="similarity">
    <text evidence="2">Belongs to the ABC transporter superfamily.</text>
</comment>
<dbReference type="SUPFAM" id="SSF52540">
    <property type="entry name" value="P-loop containing nucleoside triphosphate hydrolases"/>
    <property type="match status" value="1"/>
</dbReference>
<accession>A0A5F1ZXW9</accession>
<dbReference type="InterPro" id="IPR003593">
    <property type="entry name" value="AAA+_ATPase"/>
</dbReference>
<evidence type="ECO:0000313" key="11">
    <source>
        <dbReference type="Proteomes" id="UP000297273"/>
    </source>
</evidence>
<proteinExistence type="inferred from homology"/>
<dbReference type="GO" id="GO:0016887">
    <property type="term" value="F:ATP hydrolysis activity"/>
    <property type="evidence" value="ECO:0007669"/>
    <property type="project" value="InterPro"/>
</dbReference>
<dbReference type="PROSITE" id="PS00211">
    <property type="entry name" value="ABC_TRANSPORTER_1"/>
    <property type="match status" value="1"/>
</dbReference>
<dbReference type="GO" id="GO:0005886">
    <property type="term" value="C:plasma membrane"/>
    <property type="evidence" value="ECO:0007669"/>
    <property type="project" value="UniProtKB-SubCell"/>
</dbReference>
<sequence>MELNLQASPSDEILSCQCLSVSSGSSSILQDLDFLIRKGEVHALVGESGSGKSTFANTVLGLLPEPLRASWDRFRIFGEEIRSGDFRAWKNWRGRRISLIPQSAAIGLHPFLSIGSQMQEYFSLIQPSLASKREGLRLLKEFGLIDPEAAWESRPHQLSGGERQRVLVLLSVYSGAELILADEPSSALDPETGKAILELLQSRIRESKAGLLFISHDLSSARELADTITVLQSGKRVETLNKTNNGWEPGSEYARKLFALDENLA</sequence>
<protein>
    <submittedName>
        <fullName evidence="9">ABC transporter ATP-binding protein</fullName>
    </submittedName>
</protein>
<keyword evidence="7" id="KW-0472">Membrane</keyword>
<evidence type="ECO:0000256" key="3">
    <source>
        <dbReference type="ARBA" id="ARBA00022448"/>
    </source>
</evidence>